<dbReference type="PROSITE" id="PS51519">
    <property type="entry name" value="RWP_RK"/>
    <property type="match status" value="1"/>
</dbReference>
<dbReference type="InterPro" id="IPR003035">
    <property type="entry name" value="RWP-RK_dom"/>
</dbReference>
<dbReference type="EMBL" id="JAUUTY010000003">
    <property type="protein sequence ID" value="KAK1665131.1"/>
    <property type="molecule type" value="Genomic_DNA"/>
</dbReference>
<feature type="domain" description="RWP-RK" evidence="8">
    <location>
        <begin position="207"/>
        <end position="291"/>
    </location>
</feature>
<evidence type="ECO:0000256" key="7">
    <source>
        <dbReference type="SAM" id="MobiDB-lite"/>
    </source>
</evidence>
<evidence type="ECO:0000256" key="5">
    <source>
        <dbReference type="ARBA" id="ARBA00023163"/>
    </source>
</evidence>
<dbReference type="GO" id="GO:0003700">
    <property type="term" value="F:DNA-binding transcription factor activity"/>
    <property type="evidence" value="ECO:0007669"/>
    <property type="project" value="InterPro"/>
</dbReference>
<comment type="function">
    <text evidence="1">Putative transcription factor.</text>
</comment>
<evidence type="ECO:0000256" key="6">
    <source>
        <dbReference type="ARBA" id="ARBA00023242"/>
    </source>
</evidence>
<proteinExistence type="predicted"/>
<protein>
    <recommendedName>
        <fullName evidence="8">RWP-RK domain-containing protein</fullName>
    </recommendedName>
</protein>
<evidence type="ECO:0000313" key="9">
    <source>
        <dbReference type="EMBL" id="KAK1665131.1"/>
    </source>
</evidence>
<keyword evidence="6" id="KW-0539">Nucleus</keyword>
<dbReference type="PANTHER" id="PTHR46373">
    <property type="entry name" value="PROTEIN RKD4"/>
    <property type="match status" value="1"/>
</dbReference>
<feature type="region of interest" description="Disordered" evidence="7">
    <location>
        <begin position="189"/>
        <end position="217"/>
    </location>
</feature>
<dbReference type="Pfam" id="PF02042">
    <property type="entry name" value="RWP-RK"/>
    <property type="match status" value="1"/>
</dbReference>
<organism evidence="9 10">
    <name type="scientific">Lolium multiflorum</name>
    <name type="common">Italian ryegrass</name>
    <name type="synonym">Lolium perenne subsp. multiflorum</name>
    <dbReference type="NCBI Taxonomy" id="4521"/>
    <lineage>
        <taxon>Eukaryota</taxon>
        <taxon>Viridiplantae</taxon>
        <taxon>Streptophyta</taxon>
        <taxon>Embryophyta</taxon>
        <taxon>Tracheophyta</taxon>
        <taxon>Spermatophyta</taxon>
        <taxon>Magnoliopsida</taxon>
        <taxon>Liliopsida</taxon>
        <taxon>Poales</taxon>
        <taxon>Poaceae</taxon>
        <taxon>BOP clade</taxon>
        <taxon>Pooideae</taxon>
        <taxon>Poodae</taxon>
        <taxon>Poeae</taxon>
        <taxon>Poeae Chloroplast Group 2 (Poeae type)</taxon>
        <taxon>Loliodinae</taxon>
        <taxon>Loliinae</taxon>
        <taxon>Lolium</taxon>
    </lineage>
</organism>
<keyword evidence="2" id="KW-0805">Transcription regulation</keyword>
<reference evidence="9" key="1">
    <citation type="submission" date="2023-07" db="EMBL/GenBank/DDBJ databases">
        <title>A chromosome-level genome assembly of Lolium multiflorum.</title>
        <authorList>
            <person name="Chen Y."/>
            <person name="Copetti D."/>
            <person name="Kolliker R."/>
            <person name="Studer B."/>
        </authorList>
    </citation>
    <scope>NUCLEOTIDE SEQUENCE</scope>
    <source>
        <strain evidence="9">02402/16</strain>
        <tissue evidence="9">Leaf</tissue>
    </source>
</reference>
<evidence type="ECO:0000256" key="1">
    <source>
        <dbReference type="ARBA" id="ARBA00004049"/>
    </source>
</evidence>
<keyword evidence="3" id="KW-0175">Coiled coil</keyword>
<comment type="caution">
    <text evidence="9">The sequence shown here is derived from an EMBL/GenBank/DDBJ whole genome shotgun (WGS) entry which is preliminary data.</text>
</comment>
<evidence type="ECO:0000256" key="4">
    <source>
        <dbReference type="ARBA" id="ARBA00023125"/>
    </source>
</evidence>
<evidence type="ECO:0000256" key="2">
    <source>
        <dbReference type="ARBA" id="ARBA00023015"/>
    </source>
</evidence>
<gene>
    <name evidence="9" type="ORF">QYE76_053290</name>
</gene>
<evidence type="ECO:0000259" key="8">
    <source>
        <dbReference type="PROSITE" id="PS51519"/>
    </source>
</evidence>
<dbReference type="AlphaFoldDB" id="A0AAD8SVI3"/>
<accession>A0AAD8SVI3</accession>
<evidence type="ECO:0000313" key="10">
    <source>
        <dbReference type="Proteomes" id="UP001231189"/>
    </source>
</evidence>
<sequence length="370" mass="40627">MEMQLYFGSGGGGGGGDVVDWFHSLAEFPALPLCMSPPPLLTSDGTSLPMAAAAPSHDRGSSGGYSSAIILREDATTGFLPMTPPPFATDDLDNSYVLPPLPADLATAGLDDALLLQPFSDIDLDAFCNVDLKPEPVDLDAAMVPLGHDFGEPPMAIINPLQQNNASRGGVLQLVHDLQAEDEESINVVDRGYGSEQTEAPPRRVKRSSERSGAAASGKSLDHIGFEELRKYFYMPITKAAREMNVGLTVLKKRCRELGVARWPHRKMKSLRSLILNIQEMKKGAMSSAEVQRELEALEMYCARMEENPAIELTEQTKKLRQACFKENYKRRRAAAGSLLDHCYRDFGHREMPMSRMISENSQSKGFFGC</sequence>
<name>A0AAD8SVI3_LOLMU</name>
<evidence type="ECO:0000256" key="3">
    <source>
        <dbReference type="ARBA" id="ARBA00023054"/>
    </source>
</evidence>
<dbReference type="GO" id="GO:0003677">
    <property type="term" value="F:DNA binding"/>
    <property type="evidence" value="ECO:0007669"/>
    <property type="project" value="UniProtKB-KW"/>
</dbReference>
<dbReference type="PANTHER" id="PTHR46373:SF2">
    <property type="entry name" value="RWP-RK DOMAIN-CONTAINING PROTEIN"/>
    <property type="match status" value="1"/>
</dbReference>
<keyword evidence="4" id="KW-0238">DNA-binding</keyword>
<keyword evidence="5" id="KW-0804">Transcription</keyword>
<dbReference type="Proteomes" id="UP001231189">
    <property type="component" value="Unassembled WGS sequence"/>
</dbReference>
<dbReference type="InterPro" id="IPR044607">
    <property type="entry name" value="RKD-like"/>
</dbReference>
<keyword evidence="10" id="KW-1185">Reference proteome</keyword>